<dbReference type="OrthoDB" id="4871884at2"/>
<keyword evidence="4" id="KW-1185">Reference proteome</keyword>
<evidence type="ECO:0000256" key="2">
    <source>
        <dbReference type="SAM" id="Phobius"/>
    </source>
</evidence>
<feature type="transmembrane region" description="Helical" evidence="2">
    <location>
        <begin position="187"/>
        <end position="205"/>
    </location>
</feature>
<protein>
    <submittedName>
        <fullName evidence="3">Uncharacterized protein</fullName>
    </submittedName>
</protein>
<organism evidence="3 4">
    <name type="scientific">Ornithinimicrobium ciconiae</name>
    <dbReference type="NCBI Taxonomy" id="2594265"/>
    <lineage>
        <taxon>Bacteria</taxon>
        <taxon>Bacillati</taxon>
        <taxon>Actinomycetota</taxon>
        <taxon>Actinomycetes</taxon>
        <taxon>Micrococcales</taxon>
        <taxon>Ornithinimicrobiaceae</taxon>
        <taxon>Ornithinimicrobium</taxon>
    </lineage>
</organism>
<feature type="compositionally biased region" description="Basic and acidic residues" evidence="1">
    <location>
        <begin position="285"/>
        <end position="300"/>
    </location>
</feature>
<dbReference type="RefSeq" id="WP_143781823.1">
    <property type="nucleotide sequence ID" value="NZ_CP041616.1"/>
</dbReference>
<dbReference type="Proteomes" id="UP000315395">
    <property type="component" value="Chromosome"/>
</dbReference>
<feature type="region of interest" description="Disordered" evidence="1">
    <location>
        <begin position="320"/>
        <end position="393"/>
    </location>
</feature>
<accession>A0A516G6N5</accession>
<evidence type="ECO:0000313" key="4">
    <source>
        <dbReference type="Proteomes" id="UP000315395"/>
    </source>
</evidence>
<keyword evidence="2" id="KW-0472">Membrane</keyword>
<feature type="compositionally biased region" description="Low complexity" evidence="1">
    <location>
        <begin position="263"/>
        <end position="284"/>
    </location>
</feature>
<feature type="region of interest" description="Disordered" evidence="1">
    <location>
        <begin position="241"/>
        <end position="300"/>
    </location>
</feature>
<keyword evidence="2" id="KW-0812">Transmembrane</keyword>
<dbReference type="KEGG" id="orz:FNH13_01540"/>
<feature type="compositionally biased region" description="Basic and acidic residues" evidence="1">
    <location>
        <begin position="382"/>
        <end position="393"/>
    </location>
</feature>
<feature type="compositionally biased region" description="Gly residues" evidence="1">
    <location>
        <begin position="251"/>
        <end position="262"/>
    </location>
</feature>
<dbReference type="AlphaFoldDB" id="A0A516G6N5"/>
<gene>
    <name evidence="3" type="ORF">FNH13_01540</name>
</gene>
<evidence type="ECO:0000313" key="3">
    <source>
        <dbReference type="EMBL" id="QDO87165.1"/>
    </source>
</evidence>
<reference evidence="3 4" key="1">
    <citation type="submission" date="2019-07" db="EMBL/GenBank/DDBJ databases">
        <title>complete genome sequencing of Ornithinimicrobium sp. H23M54.</title>
        <authorList>
            <person name="Bae J.-W."/>
            <person name="Lee S.-Y."/>
        </authorList>
    </citation>
    <scope>NUCLEOTIDE SEQUENCE [LARGE SCALE GENOMIC DNA]</scope>
    <source>
        <strain evidence="3 4">H23M54</strain>
    </source>
</reference>
<sequence length="393" mass="39562">MEVVPDDEEDFVFQRKSKAEQVGDEAVAVKKKAVASVKSGADAAKGAFDSKVAPRANEAAEAAADAAHQARDKGAEFAHQAREKGAEFAHQAKERATQAQKRAVTGIDHGIDSAVPKGQEAIAGLTPKVDHARDVIVDDILPKISEMLGQVQSVKDEKLAQTVAALGAAPAAVAAAPTPKKKRRGGALVVVGLLAAAGAAVAWYLNSQKKPATDPWATDHHVGGAPGVDSQVRATLADKATATGKPAGTAGAAGTGAAGAGAAGAKETPIADSLSAKSSSSSVADKAKDKFADAKDATKDALDTAKDKVVDAKDAAKDKIAEAKNGADSGHDAPGTPAGHASAPLAGEEIQGASGTGTSGFGTDFSEVREATDQDAEIAATDSHEANRKTDLP</sequence>
<name>A0A516G6N5_9MICO</name>
<keyword evidence="2" id="KW-1133">Transmembrane helix</keyword>
<evidence type="ECO:0000256" key="1">
    <source>
        <dbReference type="SAM" id="MobiDB-lite"/>
    </source>
</evidence>
<dbReference type="EMBL" id="CP041616">
    <property type="protein sequence ID" value="QDO87165.1"/>
    <property type="molecule type" value="Genomic_DNA"/>
</dbReference>
<proteinExistence type="predicted"/>
<feature type="compositionally biased region" description="Low complexity" evidence="1">
    <location>
        <begin position="241"/>
        <end position="250"/>
    </location>
</feature>